<dbReference type="Pfam" id="PF03351">
    <property type="entry name" value="DOMON"/>
    <property type="match status" value="1"/>
</dbReference>
<feature type="domain" description="DOMON" evidence="2">
    <location>
        <begin position="53"/>
        <end position="144"/>
    </location>
</feature>
<reference evidence="3 4" key="1">
    <citation type="journal article" date="2017" name="Nat. Ecol. Evol.">
        <title>Scallop genome provides insights into evolution of bilaterian karyotype and development.</title>
        <authorList>
            <person name="Wang S."/>
            <person name="Zhang J."/>
            <person name="Jiao W."/>
            <person name="Li J."/>
            <person name="Xun X."/>
            <person name="Sun Y."/>
            <person name="Guo X."/>
            <person name="Huan P."/>
            <person name="Dong B."/>
            <person name="Zhang L."/>
            <person name="Hu X."/>
            <person name="Sun X."/>
            <person name="Wang J."/>
            <person name="Zhao C."/>
            <person name="Wang Y."/>
            <person name="Wang D."/>
            <person name="Huang X."/>
            <person name="Wang R."/>
            <person name="Lv J."/>
            <person name="Li Y."/>
            <person name="Zhang Z."/>
            <person name="Liu B."/>
            <person name="Lu W."/>
            <person name="Hui Y."/>
            <person name="Liang J."/>
            <person name="Zhou Z."/>
            <person name="Hou R."/>
            <person name="Li X."/>
            <person name="Liu Y."/>
            <person name="Li H."/>
            <person name="Ning X."/>
            <person name="Lin Y."/>
            <person name="Zhao L."/>
            <person name="Xing Q."/>
            <person name="Dou J."/>
            <person name="Li Y."/>
            <person name="Mao J."/>
            <person name="Guo H."/>
            <person name="Dou H."/>
            <person name="Li T."/>
            <person name="Mu C."/>
            <person name="Jiang W."/>
            <person name="Fu Q."/>
            <person name="Fu X."/>
            <person name="Miao Y."/>
            <person name="Liu J."/>
            <person name="Yu Q."/>
            <person name="Li R."/>
            <person name="Liao H."/>
            <person name="Li X."/>
            <person name="Kong Y."/>
            <person name="Jiang Z."/>
            <person name="Chourrout D."/>
            <person name="Li R."/>
            <person name="Bao Z."/>
        </authorList>
    </citation>
    <scope>NUCLEOTIDE SEQUENCE [LARGE SCALE GENOMIC DNA]</scope>
    <source>
        <strain evidence="3 4">PY_sf001</strain>
    </source>
</reference>
<organism evidence="3 4">
    <name type="scientific">Mizuhopecten yessoensis</name>
    <name type="common">Japanese scallop</name>
    <name type="synonym">Patinopecten yessoensis</name>
    <dbReference type="NCBI Taxonomy" id="6573"/>
    <lineage>
        <taxon>Eukaryota</taxon>
        <taxon>Metazoa</taxon>
        <taxon>Spiralia</taxon>
        <taxon>Lophotrochozoa</taxon>
        <taxon>Mollusca</taxon>
        <taxon>Bivalvia</taxon>
        <taxon>Autobranchia</taxon>
        <taxon>Pteriomorphia</taxon>
        <taxon>Pectinida</taxon>
        <taxon>Pectinoidea</taxon>
        <taxon>Pectinidae</taxon>
        <taxon>Mizuhopecten</taxon>
    </lineage>
</organism>
<feature type="signal peptide" evidence="1">
    <location>
        <begin position="1"/>
        <end position="21"/>
    </location>
</feature>
<gene>
    <name evidence="3" type="ORF">KP79_PYT06643</name>
</gene>
<name>A0A210Q5A2_MIZYE</name>
<protein>
    <submittedName>
        <fullName evidence="3">Ferric-chelate reductase 1</fullName>
    </submittedName>
</protein>
<evidence type="ECO:0000313" key="3">
    <source>
        <dbReference type="EMBL" id="OWF43908.1"/>
    </source>
</evidence>
<proteinExistence type="predicted"/>
<evidence type="ECO:0000256" key="1">
    <source>
        <dbReference type="SAM" id="SignalP"/>
    </source>
</evidence>
<dbReference type="OrthoDB" id="6372137at2759"/>
<feature type="chain" id="PRO_5012510191" evidence="1">
    <location>
        <begin position="22"/>
        <end position="216"/>
    </location>
</feature>
<evidence type="ECO:0000259" key="2">
    <source>
        <dbReference type="Pfam" id="PF03351"/>
    </source>
</evidence>
<dbReference type="AlphaFoldDB" id="A0A210Q5A2"/>
<dbReference type="EMBL" id="NEDP02004983">
    <property type="protein sequence ID" value="OWF43908.1"/>
    <property type="molecule type" value="Genomic_DNA"/>
</dbReference>
<evidence type="ECO:0000313" key="4">
    <source>
        <dbReference type="Proteomes" id="UP000242188"/>
    </source>
</evidence>
<comment type="caution">
    <text evidence="3">The sequence shown here is derived from an EMBL/GenBank/DDBJ whole genome shotgun (WGS) entry which is preliminary data.</text>
</comment>
<accession>A0A210Q5A2</accession>
<dbReference type="InterPro" id="IPR005018">
    <property type="entry name" value="DOMON_domain"/>
</dbReference>
<sequence>MSWTKLICILIASVFSQLTNGVIPPDPQCGKAKICWPTQCPVGGCVGFLISWWNTNLDYLRFEMKMEFVPSGEHYIALGFSGNSLMPDSSIVMCRSDANVQLGYTQGRTYAPGTDLYGIQNTSFAVTNNITTCSFDRIKKPIRNVAQLRSLTDPFFLIRAWGAVRGGVPAYHNNNRGVSPNSYSYPVMTGSGHNIKPAFVSLCACLIGTWLSYMLH</sequence>
<keyword evidence="1" id="KW-0732">Signal</keyword>
<dbReference type="Proteomes" id="UP000242188">
    <property type="component" value="Unassembled WGS sequence"/>
</dbReference>
<keyword evidence="4" id="KW-1185">Reference proteome</keyword>